<evidence type="ECO:0000313" key="1">
    <source>
        <dbReference type="EMBL" id="OGK42281.1"/>
    </source>
</evidence>
<protein>
    <submittedName>
        <fullName evidence="1">Uncharacterized protein</fullName>
    </submittedName>
</protein>
<sequence>MKQLSLKRIFVLAFFFITSWILLNKNICAESPYIYNCILTSQTPSPAISPNFTSTPAVTPVLTITTVPSSVPSSVPTATIPVNNTCVVGGTTINKGEGVCNEKTNTVSLCEGNNQMTDKPNYCGSGQVCRSQTGNFQVKCEAACQLKMGSGVTTKADLVILAEDYGSYSEFLAGVDKAVAAINKTNLGTARLGKINLWALLDLNQTFFKGFNCPTSGGQTVACWDHLKAFTLAASKCGGDSYLVFNNDTHRTGSVGGISIWGGTYIYNFALDQPTVPHELGHSLIGLMDEYSFGIAAPAGAIAGINCSELGSASQTTPCPKWATSFPNVGCYPRCGYTNFYRPADRSIMDRGGTGAVYDFNEPSLVDGWDEMLKLFL</sequence>
<proteinExistence type="predicted"/>
<organism evidence="1 2">
    <name type="scientific">Candidatus Roizmanbacteria bacterium RIFCSPLOWO2_01_FULL_37_12</name>
    <dbReference type="NCBI Taxonomy" id="1802056"/>
    <lineage>
        <taxon>Bacteria</taxon>
        <taxon>Candidatus Roizmaniibacteriota</taxon>
    </lineage>
</organism>
<dbReference type="GO" id="GO:0008237">
    <property type="term" value="F:metallopeptidase activity"/>
    <property type="evidence" value="ECO:0007669"/>
    <property type="project" value="InterPro"/>
</dbReference>
<dbReference type="EMBL" id="MGAG01000003">
    <property type="protein sequence ID" value="OGK42281.1"/>
    <property type="molecule type" value="Genomic_DNA"/>
</dbReference>
<name>A0A1F7IFZ3_9BACT</name>
<reference evidence="1 2" key="1">
    <citation type="journal article" date="2016" name="Nat. Commun.">
        <title>Thousands of microbial genomes shed light on interconnected biogeochemical processes in an aquifer system.</title>
        <authorList>
            <person name="Anantharaman K."/>
            <person name="Brown C.T."/>
            <person name="Hug L.A."/>
            <person name="Sharon I."/>
            <person name="Castelle C.J."/>
            <person name="Probst A.J."/>
            <person name="Thomas B.C."/>
            <person name="Singh A."/>
            <person name="Wilkins M.J."/>
            <person name="Karaoz U."/>
            <person name="Brodie E.L."/>
            <person name="Williams K.H."/>
            <person name="Hubbard S.S."/>
            <person name="Banfield J.F."/>
        </authorList>
    </citation>
    <scope>NUCLEOTIDE SEQUENCE [LARGE SCALE GENOMIC DNA]</scope>
</reference>
<dbReference type="InterPro" id="IPR024079">
    <property type="entry name" value="MetalloPept_cat_dom_sf"/>
</dbReference>
<evidence type="ECO:0000313" key="2">
    <source>
        <dbReference type="Proteomes" id="UP000177698"/>
    </source>
</evidence>
<gene>
    <name evidence="1" type="ORF">A2954_04715</name>
</gene>
<comment type="caution">
    <text evidence="1">The sequence shown here is derived from an EMBL/GenBank/DDBJ whole genome shotgun (WGS) entry which is preliminary data.</text>
</comment>
<dbReference type="Gene3D" id="3.40.390.10">
    <property type="entry name" value="Collagenase (Catalytic Domain)"/>
    <property type="match status" value="1"/>
</dbReference>
<accession>A0A1F7IFZ3</accession>
<dbReference type="Proteomes" id="UP000177698">
    <property type="component" value="Unassembled WGS sequence"/>
</dbReference>
<dbReference type="AlphaFoldDB" id="A0A1F7IFZ3"/>